<dbReference type="RefSeq" id="WP_334482128.1">
    <property type="nucleotide sequence ID" value="NZ_JAZHRV010000001.1"/>
</dbReference>
<evidence type="ECO:0000259" key="1">
    <source>
        <dbReference type="Pfam" id="PF11008"/>
    </source>
</evidence>
<gene>
    <name evidence="2" type="ORF">V1286_004199</name>
</gene>
<keyword evidence="3" id="KW-1185">Reference proteome</keyword>
<accession>A0ABU8BDX8</accession>
<dbReference type="Pfam" id="PF11008">
    <property type="entry name" value="DUF2846"/>
    <property type="match status" value="1"/>
</dbReference>
<evidence type="ECO:0000313" key="2">
    <source>
        <dbReference type="EMBL" id="MEH2556670.1"/>
    </source>
</evidence>
<organism evidence="2 3">
    <name type="scientific">Bradyrhizobium algeriense</name>
    <dbReference type="NCBI Taxonomy" id="634784"/>
    <lineage>
        <taxon>Bacteria</taxon>
        <taxon>Pseudomonadati</taxon>
        <taxon>Pseudomonadota</taxon>
        <taxon>Alphaproteobacteria</taxon>
        <taxon>Hyphomicrobiales</taxon>
        <taxon>Nitrobacteraceae</taxon>
        <taxon>Bradyrhizobium</taxon>
    </lineage>
</organism>
<evidence type="ECO:0000313" key="3">
    <source>
        <dbReference type="Proteomes" id="UP001364224"/>
    </source>
</evidence>
<sequence>MRRLVVWACVFCVVAQFGGCKSSTVSEVALEPPPQTKPRDARLARLYFLREKGLPGAEVGIKVDGKPAGSVTKGFYFFSEKPPGRYRIACVNPIMMDYEAEIEIEAGKTYYFGVGTPQVAAPGQNLLNQALAGSSGEQMRPTSALMAGFSGAALYQIDAAEGAAVISQLKPQ</sequence>
<feature type="domain" description="DUF2846" evidence="1">
    <location>
        <begin position="44"/>
        <end position="113"/>
    </location>
</feature>
<dbReference type="InterPro" id="IPR022548">
    <property type="entry name" value="DUF2846"/>
</dbReference>
<name>A0ABU8BDX8_9BRAD</name>
<protein>
    <recommendedName>
        <fullName evidence="1">DUF2846 domain-containing protein</fullName>
    </recommendedName>
</protein>
<dbReference type="EMBL" id="JAZHRV010000001">
    <property type="protein sequence ID" value="MEH2556670.1"/>
    <property type="molecule type" value="Genomic_DNA"/>
</dbReference>
<comment type="caution">
    <text evidence="2">The sequence shown here is derived from an EMBL/GenBank/DDBJ whole genome shotgun (WGS) entry which is preliminary data.</text>
</comment>
<reference evidence="2 3" key="1">
    <citation type="submission" date="2024-02" db="EMBL/GenBank/DDBJ databases">
        <title>Adaptive strategies in a cosmopolitan and abundant soil bacterium.</title>
        <authorList>
            <person name="Carini P."/>
        </authorList>
    </citation>
    <scope>NUCLEOTIDE SEQUENCE [LARGE SCALE GENOMIC DNA]</scope>
    <source>
        <strain evidence="2 3">AZCC 1608</strain>
    </source>
</reference>
<proteinExistence type="predicted"/>
<dbReference type="Proteomes" id="UP001364224">
    <property type="component" value="Unassembled WGS sequence"/>
</dbReference>